<proteinExistence type="predicted"/>
<feature type="transmembrane region" description="Helical" evidence="2">
    <location>
        <begin position="566"/>
        <end position="586"/>
    </location>
</feature>
<reference evidence="4" key="1">
    <citation type="journal article" date="2019" name="Int. J. Syst. Evol. Microbiol.">
        <title>The Global Catalogue of Microorganisms (GCM) 10K type strain sequencing project: providing services to taxonomists for standard genome sequencing and annotation.</title>
        <authorList>
            <consortium name="The Broad Institute Genomics Platform"/>
            <consortium name="The Broad Institute Genome Sequencing Center for Infectious Disease"/>
            <person name="Wu L."/>
            <person name="Ma J."/>
        </authorList>
    </citation>
    <scope>NUCLEOTIDE SEQUENCE [LARGE SCALE GENOMIC DNA]</scope>
    <source>
        <strain evidence="4">JCM 15614</strain>
    </source>
</reference>
<comment type="caution">
    <text evidence="3">The sequence shown here is derived from an EMBL/GenBank/DDBJ whole genome shotgun (WGS) entry which is preliminary data.</text>
</comment>
<keyword evidence="2" id="KW-0812">Transmembrane</keyword>
<feature type="transmembrane region" description="Helical" evidence="2">
    <location>
        <begin position="309"/>
        <end position="326"/>
    </location>
</feature>
<dbReference type="Proteomes" id="UP001499924">
    <property type="component" value="Unassembled WGS sequence"/>
</dbReference>
<evidence type="ECO:0000313" key="4">
    <source>
        <dbReference type="Proteomes" id="UP001499924"/>
    </source>
</evidence>
<evidence type="ECO:0000256" key="1">
    <source>
        <dbReference type="SAM" id="MobiDB-lite"/>
    </source>
</evidence>
<feature type="transmembrane region" description="Helical" evidence="2">
    <location>
        <begin position="510"/>
        <end position="532"/>
    </location>
</feature>
<protein>
    <recommendedName>
        <fullName evidence="5">Integral membrane protein</fullName>
    </recommendedName>
</protein>
<feature type="transmembrane region" description="Helical" evidence="2">
    <location>
        <begin position="121"/>
        <end position="147"/>
    </location>
</feature>
<gene>
    <name evidence="3" type="ORF">GCM10010531_11010</name>
</gene>
<keyword evidence="2" id="KW-0472">Membrane</keyword>
<name>A0ABP6P2U8_9ACTN</name>
<feature type="transmembrane region" description="Helical" evidence="2">
    <location>
        <begin position="81"/>
        <end position="100"/>
    </location>
</feature>
<evidence type="ECO:0000256" key="2">
    <source>
        <dbReference type="SAM" id="Phobius"/>
    </source>
</evidence>
<accession>A0ABP6P2U8</accession>
<feature type="transmembrane region" description="Helical" evidence="2">
    <location>
        <begin position="220"/>
        <end position="241"/>
    </location>
</feature>
<keyword evidence="4" id="KW-1185">Reference proteome</keyword>
<feature type="transmembrane region" description="Helical" evidence="2">
    <location>
        <begin position="247"/>
        <end position="264"/>
    </location>
</feature>
<feature type="transmembrane region" description="Helical" evidence="2">
    <location>
        <begin position="159"/>
        <end position="177"/>
    </location>
</feature>
<evidence type="ECO:0008006" key="5">
    <source>
        <dbReference type="Google" id="ProtNLM"/>
    </source>
</evidence>
<organism evidence="3 4">
    <name type="scientific">Blastococcus jejuensis</name>
    <dbReference type="NCBI Taxonomy" id="351224"/>
    <lineage>
        <taxon>Bacteria</taxon>
        <taxon>Bacillati</taxon>
        <taxon>Actinomycetota</taxon>
        <taxon>Actinomycetes</taxon>
        <taxon>Geodermatophilales</taxon>
        <taxon>Geodermatophilaceae</taxon>
        <taxon>Blastococcus</taxon>
    </lineage>
</organism>
<feature type="transmembrane region" description="Helical" evidence="2">
    <location>
        <begin position="389"/>
        <end position="417"/>
    </location>
</feature>
<dbReference type="EMBL" id="BAAAVV010000002">
    <property type="protein sequence ID" value="GAA3161186.1"/>
    <property type="molecule type" value="Genomic_DNA"/>
</dbReference>
<feature type="transmembrane region" description="Helical" evidence="2">
    <location>
        <begin position="346"/>
        <end position="368"/>
    </location>
</feature>
<feature type="region of interest" description="Disordered" evidence="1">
    <location>
        <begin position="642"/>
        <end position="663"/>
    </location>
</feature>
<dbReference type="RefSeq" id="WP_344687634.1">
    <property type="nucleotide sequence ID" value="NZ_BAAAVV010000002.1"/>
</dbReference>
<evidence type="ECO:0000313" key="3">
    <source>
        <dbReference type="EMBL" id="GAA3161186.1"/>
    </source>
</evidence>
<keyword evidence="2" id="KW-1133">Transmembrane helix</keyword>
<feature type="transmembrane region" description="Helical" evidence="2">
    <location>
        <begin position="437"/>
        <end position="457"/>
    </location>
</feature>
<sequence>MPDRDEHAHRAGWVELRVHGVSGTPPESMLASAHVCQVAGDDRSRCFRPTDAQGRETRGPDGQVVEAFHWGRWTSGSWTQALWILLIPFGIVNAAQFMLPSPGDRTSSRFFHASSGAVLRLLALLLTLLFAIGVCVIVVDLLAWQWLARMDLPGDDRVVLAPAVLVAVVAVYGLSFLGRSHAGRRRYGAAMEADGLPDLRDTAFFDGDPDSPSLRHLHRAAALFLVSWVGVSAVAGSRPMLADLGRWTPGIGLAVTVVVVVVLGDPERTTTVAGGDGGWRRWWHGISADGEARAGDPPSERVARFLHRLGLAAALSAAFAIAVAPVSGTGELPGGAGPLPGIEDAAALGGLGGAVVVLLLFVAVLGLARSTRTSLGPVPAPFGRFAAGMTAWLAASVGFFVGIGLTAGSALAVQGALNRLQNRPTVAAPEVLQRVSFTWGVTAVVVVGLGGAAVWHLRRRRDRFVAAASAAYTFGPAPDGEAPRPRMHPLWLARVGRAMQIARLKNHLELVFWIFGAVGSVLALAAAVDYLLERLTDGMGGGALTVVDWFTGSASAAGEPVVGDDIVIGLGQIMLLGLAGGAVLLARGAIRAEGPRRALNVVWDVIAFWPRSVHPFVPPPYAQEVVPALIRRICWHLGEPDPLPDTAAPGEEPAGAAAADGGGYGGDVNPHPVDLVVVAAHSQGSLISLAALLRLPPHLRSKVRWVTFGSQLRQQFPRAFPHYVRPGDLLTLTERHNWISLYRDTDPIAGPVTSWAHTRDAAGVLRSCRLGGPPEPVPDDVDPCTGRRVSGREWRLLDPPASDRRFQTSAVAGIRGHSDYWLDPDWDRALAAARGVPASPAPAAPPGDG</sequence>
<feature type="compositionally biased region" description="Low complexity" evidence="1">
    <location>
        <begin position="647"/>
        <end position="659"/>
    </location>
</feature>